<dbReference type="InterPro" id="IPR029028">
    <property type="entry name" value="Alpha/beta_knot_MTases"/>
</dbReference>
<evidence type="ECO:0000256" key="3">
    <source>
        <dbReference type="ARBA" id="ARBA00022679"/>
    </source>
</evidence>
<dbReference type="GO" id="GO:0006396">
    <property type="term" value="P:RNA processing"/>
    <property type="evidence" value="ECO:0007669"/>
    <property type="project" value="InterPro"/>
</dbReference>
<dbReference type="InterPro" id="IPR051259">
    <property type="entry name" value="rRNA_Methyltransferase"/>
</dbReference>
<dbReference type="RefSeq" id="WP_113033095.1">
    <property type="nucleotide sequence ID" value="NZ_QMFB01000013.1"/>
</dbReference>
<dbReference type="OrthoDB" id="9794400at2"/>
<dbReference type="InterPro" id="IPR001537">
    <property type="entry name" value="SpoU_MeTrfase"/>
</dbReference>
<comment type="similarity">
    <text evidence="1">Belongs to the class IV-like SAM-binding methyltransferase superfamily. RNA methyltransferase TrmH family.</text>
</comment>
<sequence length="260" mass="27896">MQILSVQNPKVKQWSLLLTKKGRDSQGKFIIEGTHLVQEALQSGVRLETLLYSIDKGLPAELEQLLPDRSICVGVSEEVLAKCSDTQTPQGVAAIAEKYGLASAGLLEHPQPLVVVLDGVQDPGNVGTIVRSADAAGATGIVLGRGTADLYNPKTVRATMGSLFHLPIVEADLDEVLPMAAYKGVRLVGTSLQAESTCYELDLRLPTWLIVGNEGSGVSPQVERHVTHRTIIPMHGKAESLNVAMATTVLLFEAARQRVF</sequence>
<name>A0A329MMZ6_9BACL</name>
<dbReference type="InterPro" id="IPR029064">
    <property type="entry name" value="Ribosomal_eL30-like_sf"/>
</dbReference>
<dbReference type="InterPro" id="IPR029026">
    <property type="entry name" value="tRNA_m1G_MTases_N"/>
</dbReference>
<dbReference type="PANTHER" id="PTHR43191:SF2">
    <property type="entry name" value="RRNA METHYLTRANSFERASE 3, MITOCHONDRIAL"/>
    <property type="match status" value="1"/>
</dbReference>
<keyword evidence="3 5" id="KW-0808">Transferase</keyword>
<gene>
    <name evidence="5" type="ORF">DQG23_21475</name>
</gene>
<dbReference type="EMBL" id="QMFB01000013">
    <property type="protein sequence ID" value="RAV19277.1"/>
    <property type="molecule type" value="Genomic_DNA"/>
</dbReference>
<dbReference type="AlphaFoldDB" id="A0A329MMZ6"/>
<accession>A0A329MMZ6</accession>
<dbReference type="CDD" id="cd18095">
    <property type="entry name" value="SpoU-like_rRNA-MTase"/>
    <property type="match status" value="1"/>
</dbReference>
<dbReference type="Pfam" id="PF22435">
    <property type="entry name" value="MRM3-like_sub_bind"/>
    <property type="match status" value="1"/>
</dbReference>
<evidence type="ECO:0000313" key="6">
    <source>
        <dbReference type="Proteomes" id="UP000250369"/>
    </source>
</evidence>
<dbReference type="InterPro" id="IPR013123">
    <property type="entry name" value="SpoU_subst-bd"/>
</dbReference>
<dbReference type="Pfam" id="PF00588">
    <property type="entry name" value="SpoU_methylase"/>
    <property type="match status" value="1"/>
</dbReference>
<dbReference type="PANTHER" id="PTHR43191">
    <property type="entry name" value="RRNA METHYLTRANSFERASE 3"/>
    <property type="match status" value="1"/>
</dbReference>
<dbReference type="GO" id="GO:0005737">
    <property type="term" value="C:cytoplasm"/>
    <property type="evidence" value="ECO:0007669"/>
    <property type="project" value="UniProtKB-ARBA"/>
</dbReference>
<dbReference type="Gene3D" id="3.30.1330.30">
    <property type="match status" value="1"/>
</dbReference>
<reference evidence="5 6" key="1">
    <citation type="journal article" date="2009" name="Int. J. Syst. Evol. Microbiol.">
        <title>Paenibacillus contaminans sp. nov., isolated from a contaminated laboratory plate.</title>
        <authorList>
            <person name="Chou J.H."/>
            <person name="Lee J.H."/>
            <person name="Lin M.C."/>
            <person name="Chang P.S."/>
            <person name="Arun A.B."/>
            <person name="Young C.C."/>
            <person name="Chen W.M."/>
        </authorList>
    </citation>
    <scope>NUCLEOTIDE SEQUENCE [LARGE SCALE GENOMIC DNA]</scope>
    <source>
        <strain evidence="5 6">CKOBP-6</strain>
    </source>
</reference>
<dbReference type="GO" id="GO:0003723">
    <property type="term" value="F:RNA binding"/>
    <property type="evidence" value="ECO:0007669"/>
    <property type="project" value="InterPro"/>
</dbReference>
<dbReference type="Gene3D" id="3.40.1280.10">
    <property type="match status" value="1"/>
</dbReference>
<evidence type="ECO:0000256" key="1">
    <source>
        <dbReference type="ARBA" id="ARBA00007228"/>
    </source>
</evidence>
<proteinExistence type="inferred from homology"/>
<keyword evidence="2 5" id="KW-0489">Methyltransferase</keyword>
<comment type="caution">
    <text evidence="5">The sequence shown here is derived from an EMBL/GenBank/DDBJ whole genome shotgun (WGS) entry which is preliminary data.</text>
</comment>
<dbReference type="GO" id="GO:0008173">
    <property type="term" value="F:RNA methyltransferase activity"/>
    <property type="evidence" value="ECO:0007669"/>
    <property type="project" value="InterPro"/>
</dbReference>
<dbReference type="SMART" id="SM00967">
    <property type="entry name" value="SpoU_sub_bind"/>
    <property type="match status" value="1"/>
</dbReference>
<evidence type="ECO:0000256" key="2">
    <source>
        <dbReference type="ARBA" id="ARBA00022603"/>
    </source>
</evidence>
<dbReference type="SUPFAM" id="SSF75217">
    <property type="entry name" value="alpha/beta knot"/>
    <property type="match status" value="1"/>
</dbReference>
<protein>
    <submittedName>
        <fullName evidence="5">RNA methyltransferase</fullName>
    </submittedName>
</protein>
<feature type="domain" description="RNA 2-O ribose methyltransferase substrate binding" evidence="4">
    <location>
        <begin position="30"/>
        <end position="102"/>
    </location>
</feature>
<keyword evidence="6" id="KW-1185">Reference proteome</keyword>
<dbReference type="InterPro" id="IPR053888">
    <property type="entry name" value="MRM3-like_sub_bind"/>
</dbReference>
<evidence type="ECO:0000313" key="5">
    <source>
        <dbReference type="EMBL" id="RAV19277.1"/>
    </source>
</evidence>
<dbReference type="GO" id="GO:0032259">
    <property type="term" value="P:methylation"/>
    <property type="evidence" value="ECO:0007669"/>
    <property type="project" value="UniProtKB-KW"/>
</dbReference>
<dbReference type="Proteomes" id="UP000250369">
    <property type="component" value="Unassembled WGS sequence"/>
</dbReference>
<organism evidence="5 6">
    <name type="scientific">Paenibacillus contaminans</name>
    <dbReference type="NCBI Taxonomy" id="450362"/>
    <lineage>
        <taxon>Bacteria</taxon>
        <taxon>Bacillati</taxon>
        <taxon>Bacillota</taxon>
        <taxon>Bacilli</taxon>
        <taxon>Bacillales</taxon>
        <taxon>Paenibacillaceae</taxon>
        <taxon>Paenibacillus</taxon>
    </lineage>
</organism>
<dbReference type="SUPFAM" id="SSF55315">
    <property type="entry name" value="L30e-like"/>
    <property type="match status" value="1"/>
</dbReference>
<evidence type="ECO:0000259" key="4">
    <source>
        <dbReference type="SMART" id="SM00967"/>
    </source>
</evidence>